<evidence type="ECO:0000256" key="2">
    <source>
        <dbReference type="SAM" id="Phobius"/>
    </source>
</evidence>
<keyword evidence="2" id="KW-1133">Transmembrane helix</keyword>
<accession>A0AAN6T2K4</accession>
<reference evidence="3" key="1">
    <citation type="journal article" date="2023" name="Mol. Phylogenet. Evol.">
        <title>Genome-scale phylogeny and comparative genomics of the fungal order Sordariales.</title>
        <authorList>
            <person name="Hensen N."/>
            <person name="Bonometti L."/>
            <person name="Westerberg I."/>
            <person name="Brannstrom I.O."/>
            <person name="Guillou S."/>
            <person name="Cros-Aarteil S."/>
            <person name="Calhoun S."/>
            <person name="Haridas S."/>
            <person name="Kuo A."/>
            <person name="Mondo S."/>
            <person name="Pangilinan J."/>
            <person name="Riley R."/>
            <person name="LaButti K."/>
            <person name="Andreopoulos B."/>
            <person name="Lipzen A."/>
            <person name="Chen C."/>
            <person name="Yan M."/>
            <person name="Daum C."/>
            <person name="Ng V."/>
            <person name="Clum A."/>
            <person name="Steindorff A."/>
            <person name="Ohm R.A."/>
            <person name="Martin F."/>
            <person name="Silar P."/>
            <person name="Natvig D.O."/>
            <person name="Lalanne C."/>
            <person name="Gautier V."/>
            <person name="Ament-Velasquez S.L."/>
            <person name="Kruys A."/>
            <person name="Hutchinson M.I."/>
            <person name="Powell A.J."/>
            <person name="Barry K."/>
            <person name="Miller A.N."/>
            <person name="Grigoriev I.V."/>
            <person name="Debuchy R."/>
            <person name="Gladieux P."/>
            <person name="Hiltunen Thoren M."/>
            <person name="Johannesson H."/>
        </authorList>
    </citation>
    <scope>NUCLEOTIDE SEQUENCE</scope>
    <source>
        <strain evidence="3">CBS 757.83</strain>
    </source>
</reference>
<feature type="compositionally biased region" description="Basic and acidic residues" evidence="1">
    <location>
        <begin position="29"/>
        <end position="39"/>
    </location>
</feature>
<protein>
    <submittedName>
        <fullName evidence="3">Uncharacterized protein</fullName>
    </submittedName>
</protein>
<comment type="caution">
    <text evidence="3">The sequence shown here is derived from an EMBL/GenBank/DDBJ whole genome shotgun (WGS) entry which is preliminary data.</text>
</comment>
<keyword evidence="2" id="KW-0812">Transmembrane</keyword>
<dbReference type="EMBL" id="MU863634">
    <property type="protein sequence ID" value="KAK4101727.1"/>
    <property type="molecule type" value="Genomic_DNA"/>
</dbReference>
<dbReference type="Proteomes" id="UP001305647">
    <property type="component" value="Unassembled WGS sequence"/>
</dbReference>
<organism evidence="3 4">
    <name type="scientific">Parathielavia hyrcaniae</name>
    <dbReference type="NCBI Taxonomy" id="113614"/>
    <lineage>
        <taxon>Eukaryota</taxon>
        <taxon>Fungi</taxon>
        <taxon>Dikarya</taxon>
        <taxon>Ascomycota</taxon>
        <taxon>Pezizomycotina</taxon>
        <taxon>Sordariomycetes</taxon>
        <taxon>Sordariomycetidae</taxon>
        <taxon>Sordariales</taxon>
        <taxon>Chaetomiaceae</taxon>
        <taxon>Parathielavia</taxon>
    </lineage>
</organism>
<proteinExistence type="predicted"/>
<keyword evidence="2" id="KW-0472">Membrane</keyword>
<evidence type="ECO:0000313" key="4">
    <source>
        <dbReference type="Proteomes" id="UP001305647"/>
    </source>
</evidence>
<evidence type="ECO:0000313" key="3">
    <source>
        <dbReference type="EMBL" id="KAK4101727.1"/>
    </source>
</evidence>
<keyword evidence="4" id="KW-1185">Reference proteome</keyword>
<sequence length="174" mass="18866">MRSAAHDKLENPGFQDCHGRQKVTTQRGSVERRRPREGVKPTPGLVVSATSPCSSRLRSAKREHHFVNGRTCLIPCAERKRGISTLENYDFVGQIHTSTAQPSTSRSGTSWYGAFGFLGCLMLLWLGFVDSLDLGLARCLVLSGMNCVVRDGSGETCPPPGVGFRSVSGTKPLT</sequence>
<name>A0AAN6T2K4_9PEZI</name>
<reference evidence="3" key="2">
    <citation type="submission" date="2023-05" db="EMBL/GenBank/DDBJ databases">
        <authorList>
            <consortium name="Lawrence Berkeley National Laboratory"/>
            <person name="Steindorff A."/>
            <person name="Hensen N."/>
            <person name="Bonometti L."/>
            <person name="Westerberg I."/>
            <person name="Brannstrom I.O."/>
            <person name="Guillou S."/>
            <person name="Cros-Aarteil S."/>
            <person name="Calhoun S."/>
            <person name="Haridas S."/>
            <person name="Kuo A."/>
            <person name="Mondo S."/>
            <person name="Pangilinan J."/>
            <person name="Riley R."/>
            <person name="Labutti K."/>
            <person name="Andreopoulos B."/>
            <person name="Lipzen A."/>
            <person name="Chen C."/>
            <person name="Yanf M."/>
            <person name="Daum C."/>
            <person name="Ng V."/>
            <person name="Clum A."/>
            <person name="Ohm R."/>
            <person name="Martin F."/>
            <person name="Silar P."/>
            <person name="Natvig D."/>
            <person name="Lalanne C."/>
            <person name="Gautier V."/>
            <person name="Ament-Velasquez S.L."/>
            <person name="Kruys A."/>
            <person name="Hutchinson M.I."/>
            <person name="Powell A.J."/>
            <person name="Barry K."/>
            <person name="Miller A.N."/>
            <person name="Grigoriev I.V."/>
            <person name="Debuchy R."/>
            <person name="Gladieux P."/>
            <person name="Thoren M.H."/>
            <person name="Johannesson H."/>
        </authorList>
    </citation>
    <scope>NUCLEOTIDE SEQUENCE</scope>
    <source>
        <strain evidence="3">CBS 757.83</strain>
    </source>
</reference>
<gene>
    <name evidence="3" type="ORF">N658DRAFT_53001</name>
</gene>
<feature type="transmembrane region" description="Helical" evidence="2">
    <location>
        <begin position="111"/>
        <end position="128"/>
    </location>
</feature>
<dbReference type="AlphaFoldDB" id="A0AAN6T2K4"/>
<feature type="region of interest" description="Disordered" evidence="1">
    <location>
        <begin position="1"/>
        <end position="44"/>
    </location>
</feature>
<feature type="compositionally biased region" description="Basic and acidic residues" evidence="1">
    <location>
        <begin position="1"/>
        <end position="10"/>
    </location>
</feature>
<evidence type="ECO:0000256" key="1">
    <source>
        <dbReference type="SAM" id="MobiDB-lite"/>
    </source>
</evidence>